<proteinExistence type="predicted"/>
<organism evidence="2 3">
    <name type="scientific">Teratosphaeria nubilosa</name>
    <dbReference type="NCBI Taxonomy" id="161662"/>
    <lineage>
        <taxon>Eukaryota</taxon>
        <taxon>Fungi</taxon>
        <taxon>Dikarya</taxon>
        <taxon>Ascomycota</taxon>
        <taxon>Pezizomycotina</taxon>
        <taxon>Dothideomycetes</taxon>
        <taxon>Dothideomycetidae</taxon>
        <taxon>Mycosphaerellales</taxon>
        <taxon>Teratosphaeriaceae</taxon>
        <taxon>Teratosphaeria</taxon>
    </lineage>
</organism>
<gene>
    <name evidence="2" type="ORF">EJ03DRAFT_355091</name>
</gene>
<keyword evidence="3" id="KW-1185">Reference proteome</keyword>
<evidence type="ECO:0000313" key="2">
    <source>
        <dbReference type="EMBL" id="KAF2765146.1"/>
    </source>
</evidence>
<accession>A0A6G1KWZ0</accession>
<evidence type="ECO:0000256" key="1">
    <source>
        <dbReference type="SAM" id="MobiDB-lite"/>
    </source>
</evidence>
<feature type="region of interest" description="Disordered" evidence="1">
    <location>
        <begin position="230"/>
        <end position="267"/>
    </location>
</feature>
<protein>
    <submittedName>
        <fullName evidence="2">Uncharacterized protein</fullName>
    </submittedName>
</protein>
<feature type="compositionally biased region" description="Basic and acidic residues" evidence="1">
    <location>
        <begin position="236"/>
        <end position="258"/>
    </location>
</feature>
<reference evidence="2" key="1">
    <citation type="journal article" date="2020" name="Stud. Mycol.">
        <title>101 Dothideomycetes genomes: a test case for predicting lifestyles and emergence of pathogens.</title>
        <authorList>
            <person name="Haridas S."/>
            <person name="Albert R."/>
            <person name="Binder M."/>
            <person name="Bloem J."/>
            <person name="Labutti K."/>
            <person name="Salamov A."/>
            <person name="Andreopoulos B."/>
            <person name="Baker S."/>
            <person name="Barry K."/>
            <person name="Bills G."/>
            <person name="Bluhm B."/>
            <person name="Cannon C."/>
            <person name="Castanera R."/>
            <person name="Culley D."/>
            <person name="Daum C."/>
            <person name="Ezra D."/>
            <person name="Gonzalez J."/>
            <person name="Henrissat B."/>
            <person name="Kuo A."/>
            <person name="Liang C."/>
            <person name="Lipzen A."/>
            <person name="Lutzoni F."/>
            <person name="Magnuson J."/>
            <person name="Mondo S."/>
            <person name="Nolan M."/>
            <person name="Ohm R."/>
            <person name="Pangilinan J."/>
            <person name="Park H.-J."/>
            <person name="Ramirez L."/>
            <person name="Alfaro M."/>
            <person name="Sun H."/>
            <person name="Tritt A."/>
            <person name="Yoshinaga Y."/>
            <person name="Zwiers L.-H."/>
            <person name="Turgeon B."/>
            <person name="Goodwin S."/>
            <person name="Spatafora J."/>
            <person name="Crous P."/>
            <person name="Grigoriev I."/>
        </authorList>
    </citation>
    <scope>NUCLEOTIDE SEQUENCE</scope>
    <source>
        <strain evidence="2">CBS 116005</strain>
    </source>
</reference>
<dbReference type="Proteomes" id="UP000799436">
    <property type="component" value="Unassembled WGS sequence"/>
</dbReference>
<sequence>MSQIATDLETKAPINLLQSSYAPPVGPLTEAELRACPMDECHKELAMLHFRRLSKLVWHVEEQAALQSASRNAAREQLARMTLFVRDYTERLAKQEGSNTSVESMITDLCEAALCASASGGPFTQPAFSNPTLYNREQEIAMQKQVLQVGSADDVIELGYTFDPSATILPEMGPRFEDIAEGIDWTKVLLRSRSEDNVLCSQYIRLGGPLRKERIEKKLQKRNKSRHLIHWPPVSGHEDIKLPGPRERTETDVSDVEHPGPNFRPRTWSNNARMIRSRAGTRARTLLDGTPEEALGEQIEEVDQQAVVAANQQLSRQLLSPAPLAAEEGEISPDLPTVPGSPEYVMTESPRNGAAVGEDQLVRIFDIGLRLRATDEAGMFTARLSTLLSNLADTPSAVRPSYEVSDHGQAGSNGHEVSHAQSSCSVSGSGA</sequence>
<feature type="compositionally biased region" description="Polar residues" evidence="1">
    <location>
        <begin position="419"/>
        <end position="431"/>
    </location>
</feature>
<feature type="region of interest" description="Disordered" evidence="1">
    <location>
        <begin position="398"/>
        <end position="431"/>
    </location>
</feature>
<name>A0A6G1KWZ0_9PEZI</name>
<evidence type="ECO:0000313" key="3">
    <source>
        <dbReference type="Proteomes" id="UP000799436"/>
    </source>
</evidence>
<dbReference type="AlphaFoldDB" id="A0A6G1KWZ0"/>
<dbReference type="EMBL" id="ML995899">
    <property type="protein sequence ID" value="KAF2765146.1"/>
    <property type="molecule type" value="Genomic_DNA"/>
</dbReference>
<dbReference type="OrthoDB" id="3850906at2759"/>